<sequence length="357" mass="42900">MTEKKFLDSKQTADHLEKQNDKLRNELKELTQTLQSIKERQKTSKASQMTEFRDDKDTYNKVKKLKQDIDRMKKELQGSLNMQNIIEYENKSVYLSKRIEELENERKSLRKYEIMYKKLIDNAQSANSYPEKISKLREEIRTNKEKYKEIIAKLKNDEKVYKTQHERCVDLEEKCRKLWEFIKAKRKEDENGKRKNYENLLDDVNEGDVDDIKEKLKKAEGYKTEEEQKMKIIIKDLETQIREGRHHLEMLKIKFKEKDQECRLSLLKVSELKKASRYNKMRSSSQKKSSNTTPKNRNFSPKPEKPLLKEEEGDIKNRKRDSEKLRLFHQETIMAIEKMNANLNFDPDTYGKNNERE</sequence>
<accession>A0A1R2CUP2</accession>
<name>A0A1R2CUP2_9CILI</name>
<proteinExistence type="predicted"/>
<feature type="coiled-coil region" evidence="1">
    <location>
        <begin position="209"/>
        <end position="254"/>
    </location>
</feature>
<evidence type="ECO:0000313" key="3">
    <source>
        <dbReference type="EMBL" id="OMJ92691.1"/>
    </source>
</evidence>
<feature type="region of interest" description="Disordered" evidence="2">
    <location>
        <begin position="1"/>
        <end position="22"/>
    </location>
</feature>
<comment type="caution">
    <text evidence="3">The sequence shown here is derived from an EMBL/GenBank/DDBJ whole genome shotgun (WGS) entry which is preliminary data.</text>
</comment>
<evidence type="ECO:0000256" key="1">
    <source>
        <dbReference type="SAM" id="Coils"/>
    </source>
</evidence>
<keyword evidence="1" id="KW-0175">Coiled coil</keyword>
<evidence type="ECO:0000256" key="2">
    <source>
        <dbReference type="SAM" id="MobiDB-lite"/>
    </source>
</evidence>
<evidence type="ECO:0000313" key="4">
    <source>
        <dbReference type="Proteomes" id="UP000187209"/>
    </source>
</evidence>
<organism evidence="3 4">
    <name type="scientific">Stentor coeruleus</name>
    <dbReference type="NCBI Taxonomy" id="5963"/>
    <lineage>
        <taxon>Eukaryota</taxon>
        <taxon>Sar</taxon>
        <taxon>Alveolata</taxon>
        <taxon>Ciliophora</taxon>
        <taxon>Postciliodesmatophora</taxon>
        <taxon>Heterotrichea</taxon>
        <taxon>Heterotrichida</taxon>
        <taxon>Stentoridae</taxon>
        <taxon>Stentor</taxon>
    </lineage>
</organism>
<feature type="region of interest" description="Disordered" evidence="2">
    <location>
        <begin position="276"/>
        <end position="326"/>
    </location>
</feature>
<dbReference type="EMBL" id="MPUH01000057">
    <property type="protein sequence ID" value="OMJ92691.1"/>
    <property type="molecule type" value="Genomic_DNA"/>
</dbReference>
<feature type="compositionally biased region" description="Polar residues" evidence="2">
    <location>
        <begin position="281"/>
        <end position="299"/>
    </location>
</feature>
<protein>
    <recommendedName>
        <fullName evidence="5">Lebercilin domain-containing protein</fullName>
    </recommendedName>
</protein>
<reference evidence="3 4" key="1">
    <citation type="submission" date="2016-11" db="EMBL/GenBank/DDBJ databases">
        <title>The macronuclear genome of Stentor coeruleus: a giant cell with tiny introns.</title>
        <authorList>
            <person name="Slabodnick M."/>
            <person name="Ruby J.G."/>
            <person name="Reiff S.B."/>
            <person name="Swart E.C."/>
            <person name="Gosai S."/>
            <person name="Prabakaran S."/>
            <person name="Witkowska E."/>
            <person name="Larue G.E."/>
            <person name="Fisher S."/>
            <person name="Freeman R.M."/>
            <person name="Gunawardena J."/>
            <person name="Chu W."/>
            <person name="Stover N.A."/>
            <person name="Gregory B.D."/>
            <person name="Nowacki M."/>
            <person name="Derisi J."/>
            <person name="Roy S.W."/>
            <person name="Marshall W.F."/>
            <person name="Sood P."/>
        </authorList>
    </citation>
    <scope>NUCLEOTIDE SEQUENCE [LARGE SCALE GENOMIC DNA]</scope>
    <source>
        <strain evidence="3">WM001</strain>
    </source>
</reference>
<dbReference type="AlphaFoldDB" id="A0A1R2CUP2"/>
<gene>
    <name evidence="3" type="ORF">SteCoe_4573</name>
</gene>
<evidence type="ECO:0008006" key="5">
    <source>
        <dbReference type="Google" id="ProtNLM"/>
    </source>
</evidence>
<dbReference type="OrthoDB" id="300160at2759"/>
<keyword evidence="4" id="KW-1185">Reference proteome</keyword>
<feature type="region of interest" description="Disordered" evidence="2">
    <location>
        <begin position="36"/>
        <end position="56"/>
    </location>
</feature>
<feature type="compositionally biased region" description="Basic and acidic residues" evidence="2">
    <location>
        <begin position="302"/>
        <end position="326"/>
    </location>
</feature>
<dbReference type="Proteomes" id="UP000187209">
    <property type="component" value="Unassembled WGS sequence"/>
</dbReference>